<organism evidence="7 8">
    <name type="scientific">Ensete ventricosum</name>
    <name type="common">Abyssinian banana</name>
    <name type="synonym">Musa ensete</name>
    <dbReference type="NCBI Taxonomy" id="4639"/>
    <lineage>
        <taxon>Eukaryota</taxon>
        <taxon>Viridiplantae</taxon>
        <taxon>Streptophyta</taxon>
        <taxon>Embryophyta</taxon>
        <taxon>Tracheophyta</taxon>
        <taxon>Spermatophyta</taxon>
        <taxon>Magnoliopsida</taxon>
        <taxon>Liliopsida</taxon>
        <taxon>Zingiberales</taxon>
        <taxon>Musaceae</taxon>
        <taxon>Ensete</taxon>
    </lineage>
</organism>
<feature type="region of interest" description="Disordered" evidence="5">
    <location>
        <begin position="121"/>
        <end position="152"/>
    </location>
</feature>
<dbReference type="SMART" id="SM00320">
    <property type="entry name" value="WD40"/>
    <property type="match status" value="5"/>
</dbReference>
<dbReference type="GO" id="GO:0005730">
    <property type="term" value="C:nucleolus"/>
    <property type="evidence" value="ECO:0007669"/>
    <property type="project" value="TreeGrafter"/>
</dbReference>
<dbReference type="InterPro" id="IPR036322">
    <property type="entry name" value="WD40_repeat_dom_sf"/>
</dbReference>
<evidence type="ECO:0000313" key="7">
    <source>
        <dbReference type="EMBL" id="KAJ8467472.1"/>
    </source>
</evidence>
<protein>
    <recommendedName>
        <fullName evidence="6">Histone-binding protein RBBP4-like N-terminal domain-containing protein</fullName>
    </recommendedName>
</protein>
<reference evidence="7 8" key="1">
    <citation type="submission" date="2022-12" db="EMBL/GenBank/DDBJ databases">
        <title>Chromosome-scale assembly of the Ensete ventricosum genome.</title>
        <authorList>
            <person name="Dussert Y."/>
            <person name="Stocks J."/>
            <person name="Wendawek A."/>
            <person name="Woldeyes F."/>
            <person name="Nichols R.A."/>
            <person name="Borrell J.S."/>
        </authorList>
    </citation>
    <scope>NUCLEOTIDE SEQUENCE [LARGE SCALE GENOMIC DNA]</scope>
    <source>
        <strain evidence="8">cv. Maze</strain>
        <tissue evidence="7">Seeds</tissue>
    </source>
</reference>
<feature type="compositionally biased region" description="Low complexity" evidence="5">
    <location>
        <begin position="23"/>
        <end position="32"/>
    </location>
</feature>
<evidence type="ECO:0000259" key="6">
    <source>
        <dbReference type="Pfam" id="PF12265"/>
    </source>
</evidence>
<name>A0AAV8P7Y9_ENSVE</name>
<evidence type="ECO:0000256" key="1">
    <source>
        <dbReference type="ARBA" id="ARBA00009341"/>
    </source>
</evidence>
<feature type="repeat" description="WD" evidence="4">
    <location>
        <begin position="267"/>
        <end position="309"/>
    </location>
</feature>
<dbReference type="InterPro" id="IPR022052">
    <property type="entry name" value="Histone-bd_RBBP4-like_N"/>
</dbReference>
<feature type="compositionally biased region" description="Acidic residues" evidence="5">
    <location>
        <begin position="126"/>
        <end position="146"/>
    </location>
</feature>
<evidence type="ECO:0000256" key="5">
    <source>
        <dbReference type="SAM" id="MobiDB-lite"/>
    </source>
</evidence>
<accession>A0AAV8P7Y9</accession>
<dbReference type="Pfam" id="PF12265">
    <property type="entry name" value="CAF1C_H4-bd"/>
    <property type="match status" value="1"/>
</dbReference>
<sequence length="469" mass="51678">MVRSLKNPKKAKRKNKGSKKSESSSGPAAPAKVWQPGVDQLEEGEELQFDPSTYNYLRAFSIGWPCLSFDIVHDSLGLIRSEFPHTFYGVAGTQAEQSSWNYLGIFKISNISGKKRELVPVSNADNDVDMDSESSSDEDDDDDEDEKSSQPVLHLHKVAHQGCVNRIRSMIQRPHICATWADTGHVQVWDINTLLNALAESVSDTTVGGNSIHRLSPIVKFGGHKDEGYAIDWSPIVPGRLVSGDCNSSIHLWEPSSETWNVDSNPFVGHAASVEDLQWSPTEADVFASCSVDGTIAIWDTRLGKSPALSVKAHNTDVNVISWNRLASCMIASGSDDGTFSIRDLRLIKGDALVAHFEYHKQPITSIEWSPHEASTLAVASEDNQLTIWDLSLEKDEEEEAEFKAKMKEQVNVPQDLPPQLLFVHQGQKGLKELHWHTQIPGMVISTAADGFNVLMPANIDTTLPSTDA</sequence>
<dbReference type="InterPro" id="IPR015943">
    <property type="entry name" value="WD40/YVTN_repeat-like_dom_sf"/>
</dbReference>
<feature type="region of interest" description="Disordered" evidence="5">
    <location>
        <begin position="1"/>
        <end position="34"/>
    </location>
</feature>
<feature type="domain" description="Histone-binding protein RBBP4-like N-terminal" evidence="6">
    <location>
        <begin position="45"/>
        <end position="111"/>
    </location>
</feature>
<dbReference type="AlphaFoldDB" id="A0AAV8P7Y9"/>
<evidence type="ECO:0000256" key="3">
    <source>
        <dbReference type="ARBA" id="ARBA00022737"/>
    </source>
</evidence>
<dbReference type="InterPro" id="IPR051972">
    <property type="entry name" value="Glutamate-rich_WD_repeat"/>
</dbReference>
<dbReference type="InterPro" id="IPR001680">
    <property type="entry name" value="WD40_rpt"/>
</dbReference>
<dbReference type="EMBL" id="JAQQAF010000008">
    <property type="protein sequence ID" value="KAJ8467472.1"/>
    <property type="molecule type" value="Genomic_DNA"/>
</dbReference>
<keyword evidence="3" id="KW-0677">Repeat</keyword>
<evidence type="ECO:0000256" key="2">
    <source>
        <dbReference type="ARBA" id="ARBA00022574"/>
    </source>
</evidence>
<proteinExistence type="inferred from homology"/>
<feature type="compositionally biased region" description="Basic residues" evidence="5">
    <location>
        <begin position="1"/>
        <end position="18"/>
    </location>
</feature>
<dbReference type="Pfam" id="PF00400">
    <property type="entry name" value="WD40"/>
    <property type="match status" value="3"/>
</dbReference>
<comment type="similarity">
    <text evidence="1">Belongs to the WD repeat RBAP46/RBAP48/MSI1 family.</text>
</comment>
<dbReference type="Gene3D" id="2.130.10.10">
    <property type="entry name" value="YVTN repeat-like/Quinoprotein amine dehydrogenase"/>
    <property type="match status" value="1"/>
</dbReference>
<dbReference type="PANTHER" id="PTHR45903">
    <property type="entry name" value="GLUTAMATE-RICH WD REPEAT-CONTAINING PROTEIN 1"/>
    <property type="match status" value="1"/>
</dbReference>
<dbReference type="GO" id="GO:0042254">
    <property type="term" value="P:ribosome biogenesis"/>
    <property type="evidence" value="ECO:0007669"/>
    <property type="project" value="TreeGrafter"/>
</dbReference>
<evidence type="ECO:0000313" key="8">
    <source>
        <dbReference type="Proteomes" id="UP001222027"/>
    </source>
</evidence>
<gene>
    <name evidence="7" type="ORF">OPV22_030024</name>
</gene>
<dbReference type="Proteomes" id="UP001222027">
    <property type="component" value="Unassembled WGS sequence"/>
</dbReference>
<dbReference type="PROSITE" id="PS50082">
    <property type="entry name" value="WD_REPEATS_2"/>
    <property type="match status" value="2"/>
</dbReference>
<keyword evidence="2 4" id="KW-0853">WD repeat</keyword>
<dbReference type="PANTHER" id="PTHR45903:SF1">
    <property type="entry name" value="GLUTAMATE-RICH WD REPEAT-CONTAINING PROTEIN 1"/>
    <property type="match status" value="1"/>
</dbReference>
<evidence type="ECO:0000256" key="4">
    <source>
        <dbReference type="PROSITE-ProRule" id="PRU00221"/>
    </source>
</evidence>
<feature type="repeat" description="WD" evidence="4">
    <location>
        <begin position="357"/>
        <end position="399"/>
    </location>
</feature>
<dbReference type="SUPFAM" id="SSF50978">
    <property type="entry name" value="WD40 repeat-like"/>
    <property type="match status" value="1"/>
</dbReference>
<dbReference type="PROSITE" id="PS50294">
    <property type="entry name" value="WD_REPEATS_REGION"/>
    <property type="match status" value="2"/>
</dbReference>
<keyword evidence="8" id="KW-1185">Reference proteome</keyword>
<comment type="caution">
    <text evidence="7">The sequence shown here is derived from an EMBL/GenBank/DDBJ whole genome shotgun (WGS) entry which is preliminary data.</text>
</comment>